<sequence length="244" mass="27936">MYHSAISKLSLVTSFRVFLTLYSQFSRGQKSLGVFNFRRLPSFHGHCHRKTAFFGCKIGGARPTPPPNRHRRDTHAHENTHTFTFPQAHTFTSSTVSVISTCCPRDPMEELPPMFFEVEPSTSRQKSQQMTSAQVRQILAQAVIERLQQWCMQLFWMTVLCVMNCCGESAPDSHKAARHPSLLLKSSTSSRRKRTSVAEIEKKLLRHLTSPYLTSPLRPISRSHKKRVLSRPPSPQLFDIQEED</sequence>
<protein>
    <submittedName>
        <fullName evidence="2">Uncharacterized protein</fullName>
    </submittedName>
</protein>
<dbReference type="OrthoDB" id="5863856at2759"/>
<dbReference type="Proteomes" id="UP000835052">
    <property type="component" value="Unassembled WGS sequence"/>
</dbReference>
<keyword evidence="3" id="KW-1185">Reference proteome</keyword>
<gene>
    <name evidence="2" type="ORF">CAUJ_LOCUS7633</name>
</gene>
<reference evidence="2" key="1">
    <citation type="submission" date="2020-10" db="EMBL/GenBank/DDBJ databases">
        <authorList>
            <person name="Kikuchi T."/>
        </authorList>
    </citation>
    <scope>NUCLEOTIDE SEQUENCE</scope>
    <source>
        <strain evidence="2">NKZ352</strain>
    </source>
</reference>
<feature type="region of interest" description="Disordered" evidence="1">
    <location>
        <begin position="213"/>
        <end position="244"/>
    </location>
</feature>
<name>A0A8S1H8A8_9PELO</name>
<evidence type="ECO:0000313" key="3">
    <source>
        <dbReference type="Proteomes" id="UP000835052"/>
    </source>
</evidence>
<dbReference type="EMBL" id="CAJGYM010000023">
    <property type="protein sequence ID" value="CAD6191714.1"/>
    <property type="molecule type" value="Genomic_DNA"/>
</dbReference>
<organism evidence="2 3">
    <name type="scientific">Caenorhabditis auriculariae</name>
    <dbReference type="NCBI Taxonomy" id="2777116"/>
    <lineage>
        <taxon>Eukaryota</taxon>
        <taxon>Metazoa</taxon>
        <taxon>Ecdysozoa</taxon>
        <taxon>Nematoda</taxon>
        <taxon>Chromadorea</taxon>
        <taxon>Rhabditida</taxon>
        <taxon>Rhabditina</taxon>
        <taxon>Rhabditomorpha</taxon>
        <taxon>Rhabditoidea</taxon>
        <taxon>Rhabditidae</taxon>
        <taxon>Peloderinae</taxon>
        <taxon>Caenorhabditis</taxon>
    </lineage>
</organism>
<dbReference type="AlphaFoldDB" id="A0A8S1H8A8"/>
<accession>A0A8S1H8A8</accession>
<evidence type="ECO:0000256" key="1">
    <source>
        <dbReference type="SAM" id="MobiDB-lite"/>
    </source>
</evidence>
<comment type="caution">
    <text evidence="2">The sequence shown here is derived from an EMBL/GenBank/DDBJ whole genome shotgun (WGS) entry which is preliminary data.</text>
</comment>
<proteinExistence type="predicted"/>
<evidence type="ECO:0000313" key="2">
    <source>
        <dbReference type="EMBL" id="CAD6191714.1"/>
    </source>
</evidence>